<evidence type="ECO:0000313" key="2">
    <source>
        <dbReference type="Proteomes" id="UP000568888"/>
    </source>
</evidence>
<accession>A0A6V8MX35</accession>
<gene>
    <name evidence="1" type="ORF">GMPD_20320</name>
</gene>
<evidence type="ECO:0000313" key="1">
    <source>
        <dbReference type="EMBL" id="GFO64113.1"/>
    </source>
</evidence>
<comment type="caution">
    <text evidence="1">The sequence shown here is derived from an EMBL/GenBank/DDBJ whole genome shotgun (WGS) entry which is preliminary data.</text>
</comment>
<protein>
    <submittedName>
        <fullName evidence="1">Uncharacterized protein</fullName>
    </submittedName>
</protein>
<sequence>MQQGDAHEIMRYQLPYSWKKRIKPWASLCHTQVITTPEEIEAFHVIRAILRNVVPTRRVFMRDAQSYCAILLDDNNRKPICRLRFNNSQKLSVGIFNDKKEEERIAIESVDDIYEHSDKLTGGQGDRGTGGQGDAHEIMRFSALLCRHKQPFGSRR</sequence>
<proteinExistence type="predicted"/>
<dbReference type="EMBL" id="BLXY01000003">
    <property type="protein sequence ID" value="GFO64113.1"/>
    <property type="molecule type" value="Genomic_DNA"/>
</dbReference>
<name>A0A6V8MX35_9BACT</name>
<organism evidence="1 2">
    <name type="scientific">Geomonas paludis</name>
    <dbReference type="NCBI Taxonomy" id="2740185"/>
    <lineage>
        <taxon>Bacteria</taxon>
        <taxon>Pseudomonadati</taxon>
        <taxon>Thermodesulfobacteriota</taxon>
        <taxon>Desulfuromonadia</taxon>
        <taxon>Geobacterales</taxon>
        <taxon>Geobacteraceae</taxon>
        <taxon>Geomonas</taxon>
    </lineage>
</organism>
<dbReference type="Proteomes" id="UP000568888">
    <property type="component" value="Unassembled WGS sequence"/>
</dbReference>
<reference evidence="2" key="1">
    <citation type="submission" date="2020-06" db="EMBL/GenBank/DDBJ databases">
        <title>Draft genomic sequecing of Geomonas sp. Red736.</title>
        <authorList>
            <person name="Itoh H."/>
            <person name="Xu Z.X."/>
            <person name="Ushijima N."/>
            <person name="Masuda Y."/>
            <person name="Shiratori Y."/>
            <person name="Senoo K."/>
        </authorList>
    </citation>
    <scope>NUCLEOTIDE SEQUENCE [LARGE SCALE GENOMIC DNA]</scope>
    <source>
        <strain evidence="2">Red736</strain>
    </source>
</reference>
<dbReference type="AlphaFoldDB" id="A0A6V8MX35"/>